<reference evidence="2 3" key="1">
    <citation type="submission" date="2016-02" db="EMBL/GenBank/DDBJ databases">
        <title>Genome analysis of coral dinoflagellate symbionts highlights evolutionary adaptations to a symbiotic lifestyle.</title>
        <authorList>
            <person name="Aranda M."/>
            <person name="Li Y."/>
            <person name="Liew Y.J."/>
            <person name="Baumgarten S."/>
            <person name="Simakov O."/>
            <person name="Wilson M."/>
            <person name="Piel J."/>
            <person name="Ashoor H."/>
            <person name="Bougouffa S."/>
            <person name="Bajic V.B."/>
            <person name="Ryu T."/>
            <person name="Ravasi T."/>
            <person name="Bayer T."/>
            <person name="Micklem G."/>
            <person name="Kim H."/>
            <person name="Bhak J."/>
            <person name="Lajeunesse T.C."/>
            <person name="Voolstra C.R."/>
        </authorList>
    </citation>
    <scope>NUCLEOTIDE SEQUENCE [LARGE SCALE GENOMIC DNA]</scope>
    <source>
        <strain evidence="2 3">CCMP2467</strain>
    </source>
</reference>
<comment type="caution">
    <text evidence="2">The sequence shown here is derived from an EMBL/GenBank/DDBJ whole genome shotgun (WGS) entry which is preliminary data.</text>
</comment>
<protein>
    <recommendedName>
        <fullName evidence="1">Reverse transcriptase domain-containing protein</fullName>
    </recommendedName>
</protein>
<evidence type="ECO:0000313" key="3">
    <source>
        <dbReference type="Proteomes" id="UP000186817"/>
    </source>
</evidence>
<evidence type="ECO:0000313" key="2">
    <source>
        <dbReference type="EMBL" id="OLP96535.1"/>
    </source>
</evidence>
<dbReference type="PANTHER" id="PTHR47027">
    <property type="entry name" value="REVERSE TRANSCRIPTASE DOMAIN-CONTAINING PROTEIN"/>
    <property type="match status" value="1"/>
</dbReference>
<dbReference type="PANTHER" id="PTHR47027:SF20">
    <property type="entry name" value="REVERSE TRANSCRIPTASE-LIKE PROTEIN WITH RNA-DIRECTED DNA POLYMERASE DOMAIN"/>
    <property type="match status" value="1"/>
</dbReference>
<feature type="domain" description="Reverse transcriptase" evidence="1">
    <location>
        <begin position="1"/>
        <end position="245"/>
    </location>
</feature>
<accession>A0A1Q9DMZ7</accession>
<keyword evidence="3" id="KW-1185">Reference proteome</keyword>
<gene>
    <name evidence="2" type="ORF">AK812_SmicGene21219</name>
</gene>
<dbReference type="AlphaFoldDB" id="A0A1Q9DMZ7"/>
<dbReference type="InterPro" id="IPR000477">
    <property type="entry name" value="RT_dom"/>
</dbReference>
<organism evidence="2 3">
    <name type="scientific">Symbiodinium microadriaticum</name>
    <name type="common">Dinoflagellate</name>
    <name type="synonym">Zooxanthella microadriatica</name>
    <dbReference type="NCBI Taxonomy" id="2951"/>
    <lineage>
        <taxon>Eukaryota</taxon>
        <taxon>Sar</taxon>
        <taxon>Alveolata</taxon>
        <taxon>Dinophyceae</taxon>
        <taxon>Suessiales</taxon>
        <taxon>Symbiodiniaceae</taxon>
        <taxon>Symbiodinium</taxon>
    </lineage>
</organism>
<dbReference type="OrthoDB" id="425014at2759"/>
<name>A0A1Q9DMZ7_SYMMI</name>
<evidence type="ECO:0000259" key="1">
    <source>
        <dbReference type="PROSITE" id="PS50878"/>
    </source>
</evidence>
<proteinExistence type="predicted"/>
<dbReference type="Proteomes" id="UP000186817">
    <property type="component" value="Unassembled WGS sequence"/>
</dbReference>
<dbReference type="Pfam" id="PF00078">
    <property type="entry name" value="RVT_1"/>
    <property type="match status" value="1"/>
</dbReference>
<dbReference type="SUPFAM" id="SSF56672">
    <property type="entry name" value="DNA/RNA polymerases"/>
    <property type="match status" value="1"/>
</dbReference>
<dbReference type="EMBL" id="LSRX01000464">
    <property type="protein sequence ID" value="OLP96535.1"/>
    <property type="molecule type" value="Genomic_DNA"/>
</dbReference>
<dbReference type="PROSITE" id="PS50878">
    <property type="entry name" value="RT_POL"/>
    <property type="match status" value="1"/>
</dbReference>
<dbReference type="InterPro" id="IPR043502">
    <property type="entry name" value="DNA/RNA_pol_sf"/>
</dbReference>
<sequence length="382" mass="42879">MEEVTQFGFVPGRGTEEAICKALTHVDEARARAKQSQRHAGRGHRGLKMRGSLTLSVDMSKAFDMVDRRRLREPLELAAADPFLIDLVGKLHVEALYEMTASDQAFSVATKRGIKHGCKLAPSLFAFVTFLLFRKLGEHCDIEALKQILTMYADDTLLQVHFDDQPQLQEALRLCDLLLDQLTELGLKVNPEKSALLLQLHGGSAQQTRNRNKLVVTKKGEKYVQLPSGRLIALKTQVPYLGIIISYHNYEMQSLRHRLQASKAVMKEVAHAVRNSHAITERRRGFKTAKAQIVQRLKQFLKRQKKGDKEPKRASRLVHLTPEHPSLEPATRGAVALPFLAGSYREDPAINGAYANSICEECEERGEAPERQAVQYSRAAVC</sequence>